<proteinExistence type="predicted"/>
<protein>
    <submittedName>
        <fullName evidence="1">Uncharacterized protein</fullName>
    </submittedName>
</protein>
<keyword evidence="2" id="KW-1185">Reference proteome</keyword>
<evidence type="ECO:0000313" key="2">
    <source>
        <dbReference type="Proteomes" id="UP001151760"/>
    </source>
</evidence>
<sequence length="103" mass="11407">MEKELHNRMGKSGWLPTGTRYSKGTLSKVAKVAKPISVYMSEVDGKFNFSPVSVNFRTEVAKVDEQAGNSQKNRYVTGAFCNGVINVKDAVERQHINEAEADI</sequence>
<accession>A0ABQ5BZE4</accession>
<reference evidence="1" key="2">
    <citation type="submission" date="2022-01" db="EMBL/GenBank/DDBJ databases">
        <authorList>
            <person name="Yamashiro T."/>
            <person name="Shiraishi A."/>
            <person name="Satake H."/>
            <person name="Nakayama K."/>
        </authorList>
    </citation>
    <scope>NUCLEOTIDE SEQUENCE</scope>
</reference>
<dbReference type="Proteomes" id="UP001151760">
    <property type="component" value="Unassembled WGS sequence"/>
</dbReference>
<dbReference type="EMBL" id="BQNB010013787">
    <property type="protein sequence ID" value="GJT20256.1"/>
    <property type="molecule type" value="Genomic_DNA"/>
</dbReference>
<gene>
    <name evidence="1" type="ORF">Tco_0890193</name>
</gene>
<organism evidence="1 2">
    <name type="scientific">Tanacetum coccineum</name>
    <dbReference type="NCBI Taxonomy" id="301880"/>
    <lineage>
        <taxon>Eukaryota</taxon>
        <taxon>Viridiplantae</taxon>
        <taxon>Streptophyta</taxon>
        <taxon>Embryophyta</taxon>
        <taxon>Tracheophyta</taxon>
        <taxon>Spermatophyta</taxon>
        <taxon>Magnoliopsida</taxon>
        <taxon>eudicotyledons</taxon>
        <taxon>Gunneridae</taxon>
        <taxon>Pentapetalae</taxon>
        <taxon>asterids</taxon>
        <taxon>campanulids</taxon>
        <taxon>Asterales</taxon>
        <taxon>Asteraceae</taxon>
        <taxon>Asteroideae</taxon>
        <taxon>Anthemideae</taxon>
        <taxon>Anthemidinae</taxon>
        <taxon>Tanacetum</taxon>
    </lineage>
</organism>
<evidence type="ECO:0000313" key="1">
    <source>
        <dbReference type="EMBL" id="GJT20256.1"/>
    </source>
</evidence>
<name>A0ABQ5BZE4_9ASTR</name>
<reference evidence="1" key="1">
    <citation type="journal article" date="2022" name="Int. J. Mol. Sci.">
        <title>Draft Genome of Tanacetum Coccineum: Genomic Comparison of Closely Related Tanacetum-Family Plants.</title>
        <authorList>
            <person name="Yamashiro T."/>
            <person name="Shiraishi A."/>
            <person name="Nakayama K."/>
            <person name="Satake H."/>
        </authorList>
    </citation>
    <scope>NUCLEOTIDE SEQUENCE</scope>
</reference>
<comment type="caution">
    <text evidence="1">The sequence shown here is derived from an EMBL/GenBank/DDBJ whole genome shotgun (WGS) entry which is preliminary data.</text>
</comment>